<evidence type="ECO:0000313" key="1">
    <source>
        <dbReference type="EMBL" id="RAH40301.1"/>
    </source>
</evidence>
<dbReference type="Proteomes" id="UP000249057">
    <property type="component" value="Unassembled WGS sequence"/>
</dbReference>
<name>A0ACD1FTH9_9EURO</name>
<dbReference type="EMBL" id="KZ825414">
    <property type="protein sequence ID" value="RAH40301.1"/>
    <property type="molecule type" value="Genomic_DNA"/>
</dbReference>
<gene>
    <name evidence="1" type="ORF">BO95DRAFT_468929</name>
</gene>
<accession>A0ACD1FTH9</accession>
<organism evidence="1 2">
    <name type="scientific">Aspergillus brunneoviolaceus CBS 621.78</name>
    <dbReference type="NCBI Taxonomy" id="1450534"/>
    <lineage>
        <taxon>Eukaryota</taxon>
        <taxon>Fungi</taxon>
        <taxon>Dikarya</taxon>
        <taxon>Ascomycota</taxon>
        <taxon>Pezizomycotina</taxon>
        <taxon>Eurotiomycetes</taxon>
        <taxon>Eurotiomycetidae</taxon>
        <taxon>Eurotiales</taxon>
        <taxon>Aspergillaceae</taxon>
        <taxon>Aspergillus</taxon>
        <taxon>Aspergillus subgen. Circumdati</taxon>
    </lineage>
</organism>
<keyword evidence="2" id="KW-1185">Reference proteome</keyword>
<sequence length="106" mass="11744">MAVQVDAALYFPLWNIAKNEPPFGYGSRPDAPPLGYWGSHGSIHHWGATICDNGTSAVDYRRLGEVVLQTSKTDSSYLRKWYNLTDLSRHRASAASRKPSSAFFGP</sequence>
<reference evidence="1" key="1">
    <citation type="submission" date="2018-02" db="EMBL/GenBank/DDBJ databases">
        <title>The genomes of Aspergillus section Nigri reveals drivers in fungal speciation.</title>
        <authorList>
            <consortium name="DOE Joint Genome Institute"/>
            <person name="Vesth T.C."/>
            <person name="Nybo J."/>
            <person name="Theobald S."/>
            <person name="Brandl J."/>
            <person name="Frisvad J.C."/>
            <person name="Nielsen K.F."/>
            <person name="Lyhne E.K."/>
            <person name="Kogle M.E."/>
            <person name="Kuo A."/>
            <person name="Riley R."/>
            <person name="Clum A."/>
            <person name="Nolan M."/>
            <person name="Lipzen A."/>
            <person name="Salamov A."/>
            <person name="Henrissat B."/>
            <person name="Wiebenga A."/>
            <person name="De vries R.P."/>
            <person name="Grigoriev I.V."/>
            <person name="Mortensen U.H."/>
            <person name="Andersen M.R."/>
            <person name="Baker S.E."/>
        </authorList>
    </citation>
    <scope>NUCLEOTIDE SEQUENCE</scope>
    <source>
        <strain evidence="1">CBS 621.78</strain>
    </source>
</reference>
<proteinExistence type="predicted"/>
<protein>
    <submittedName>
        <fullName evidence="1">Uncharacterized protein</fullName>
    </submittedName>
</protein>
<evidence type="ECO:0000313" key="2">
    <source>
        <dbReference type="Proteomes" id="UP000249057"/>
    </source>
</evidence>